<dbReference type="Pfam" id="PF04082">
    <property type="entry name" value="Fungal_trans"/>
    <property type="match status" value="1"/>
</dbReference>
<dbReference type="InterPro" id="IPR007219">
    <property type="entry name" value="XnlR_reg_dom"/>
</dbReference>
<dbReference type="GO" id="GO:0003677">
    <property type="term" value="F:DNA binding"/>
    <property type="evidence" value="ECO:0007669"/>
    <property type="project" value="InterPro"/>
</dbReference>
<dbReference type="SUPFAM" id="SSF57701">
    <property type="entry name" value="Zn2/Cys6 DNA-binding domain"/>
    <property type="match status" value="1"/>
</dbReference>
<keyword evidence="5" id="KW-0539">Nucleus</keyword>
<keyword evidence="3" id="KW-0805">Transcription regulation</keyword>
<proteinExistence type="predicted"/>
<keyword evidence="1" id="KW-0479">Metal-binding</keyword>
<dbReference type="PANTHER" id="PTHR47660">
    <property type="entry name" value="TRANSCRIPTION FACTOR WITH C2H2 AND ZN(2)-CYS(6) DNA BINDING DOMAIN (EUROFUNG)-RELATED-RELATED"/>
    <property type="match status" value="1"/>
</dbReference>
<dbReference type="EMBL" id="NKUJ01000030">
    <property type="protein sequence ID" value="RMJ17599.1"/>
    <property type="molecule type" value="Genomic_DNA"/>
</dbReference>
<name>A0A3M2SJ62_9HYPO</name>
<keyword evidence="2" id="KW-0862">Zinc</keyword>
<dbReference type="PROSITE" id="PS00463">
    <property type="entry name" value="ZN2_CY6_FUNGAL_1"/>
    <property type="match status" value="1"/>
</dbReference>
<dbReference type="GO" id="GO:0006351">
    <property type="term" value="P:DNA-templated transcription"/>
    <property type="evidence" value="ECO:0007669"/>
    <property type="project" value="InterPro"/>
</dbReference>
<dbReference type="InterPro" id="IPR036236">
    <property type="entry name" value="Znf_C2H2_sf"/>
</dbReference>
<dbReference type="CDD" id="cd12148">
    <property type="entry name" value="fungal_TF_MHR"/>
    <property type="match status" value="1"/>
</dbReference>
<gene>
    <name evidence="8" type="ORF">CDV36_002739</name>
</gene>
<reference evidence="8 9" key="1">
    <citation type="submission" date="2017-06" db="EMBL/GenBank/DDBJ databases">
        <title>Comparative genomic analysis of Ambrosia Fusariam Clade fungi.</title>
        <authorList>
            <person name="Stajich J.E."/>
            <person name="Carrillo J."/>
            <person name="Kijimoto T."/>
            <person name="Eskalen A."/>
            <person name="O'Donnell K."/>
            <person name="Kasson M."/>
        </authorList>
    </citation>
    <scope>NUCLEOTIDE SEQUENCE [LARGE SCALE GENOMIC DNA]</scope>
    <source>
        <strain evidence="8">UCR3666</strain>
    </source>
</reference>
<dbReference type="AlphaFoldDB" id="A0A3M2SJ62"/>
<dbReference type="OrthoDB" id="40579at2759"/>
<evidence type="ECO:0000256" key="5">
    <source>
        <dbReference type="ARBA" id="ARBA00023242"/>
    </source>
</evidence>
<dbReference type="PROSITE" id="PS00028">
    <property type="entry name" value="ZINC_FINGER_C2H2_1"/>
    <property type="match status" value="2"/>
</dbReference>
<dbReference type="GO" id="GO:0008270">
    <property type="term" value="F:zinc ion binding"/>
    <property type="evidence" value="ECO:0007669"/>
    <property type="project" value="UniProtKB-KW"/>
</dbReference>
<sequence length="846" mass="94602">MEASQEKQSSSVTSQRNHYQCSYCQRTFGRVDHLTRHIRSHLQDRPFRCEVCDKAFGRQDLLKRHATCHDPSEPGSKRQKRASALAPRVSQACKACAAAKLKCDEDASCKRCISKGIPCDREARSIVVGEKRITQARSETTDEQIQPLSILEQPNHLPFLEHDFSSFLRGVMTPTHGDPGRSIDQIDWANIDTAYDPLQSHGLLDFRADSDMRFDDVAMGLGDLPCSPSFYYNGILLEPKSSVVVPIQPQKLDSDGRPLALGHAAYKESALGIWEPTQRDHINSNTKALSVLGESPHDPIILSGLDENPSQQFSPLHSSLRDQMLLLTLNACKPESKLAIIRAFPSPEILSKLIQSFFTHHRNQPDSFIHGPSFEPNEQGPEFILALANIATTFADSKVLHSLGFSLHEVVRVSLPKMFEQANSLTRSLGALQAFVLDIEMGLWSGLKRKMEIAESQRQMPYTMLRRGGRFGRAHQSASPPVAEDVGNALHKKWLAWIEQESSNRLVYYAFIMDTQVSIGMSTQPLLSFSEFKTPMPESRDLWLAPNAEAWKTQYLRKERHENRLSLLEYLRESAEIDDTYDISFCRLIILCGIWGMIWQGLQTHAVLGKPKHSDAASKLRHQEILQTLKCFVLNMPEEEETLSHDASSTLVYELVQMHLHMPFEEVELFAGKGDQNDARHALPLLLDWASGEEARKAIWHAGQVLRAAEQFAPARLRGFYTIALYQANLALWAYAVVSQVNGVEKEQSLQPTSAAVCLNGPDSPTIQRFISRGKPGAVSIKPHSSQGDDESISLMDQEAIVDNVVGILGANFAHCEALPPLVENLQQLLGNLGRAATSIRDYRPT</sequence>
<dbReference type="Gene3D" id="4.10.240.10">
    <property type="entry name" value="Zn(2)-C6 fungal-type DNA-binding domain"/>
    <property type="match status" value="1"/>
</dbReference>
<comment type="caution">
    <text evidence="8">The sequence shown here is derived from an EMBL/GenBank/DDBJ whole genome shotgun (WGS) entry which is preliminary data.</text>
</comment>
<evidence type="ECO:0000313" key="8">
    <source>
        <dbReference type="EMBL" id="RMJ17599.1"/>
    </source>
</evidence>
<dbReference type="PANTHER" id="PTHR47660:SF2">
    <property type="entry name" value="TRANSCRIPTION FACTOR WITH C2H2 AND ZN(2)-CYS(6) DNA BINDING DOMAIN (EUROFUNG)"/>
    <property type="match status" value="1"/>
</dbReference>
<dbReference type="SMART" id="SM00355">
    <property type="entry name" value="ZnF_C2H2"/>
    <property type="match status" value="2"/>
</dbReference>
<accession>A0A3M2SJ62</accession>
<evidence type="ECO:0000256" key="1">
    <source>
        <dbReference type="ARBA" id="ARBA00022723"/>
    </source>
</evidence>
<dbReference type="InterPro" id="IPR013087">
    <property type="entry name" value="Znf_C2H2_type"/>
</dbReference>
<feature type="domain" description="C2H2-type" evidence="7">
    <location>
        <begin position="19"/>
        <end position="46"/>
    </location>
</feature>
<evidence type="ECO:0000256" key="2">
    <source>
        <dbReference type="ARBA" id="ARBA00022833"/>
    </source>
</evidence>
<evidence type="ECO:0000313" key="9">
    <source>
        <dbReference type="Proteomes" id="UP000277212"/>
    </source>
</evidence>
<keyword evidence="4" id="KW-0804">Transcription</keyword>
<feature type="domain" description="C2H2-type" evidence="7">
    <location>
        <begin position="47"/>
        <end position="74"/>
    </location>
</feature>
<protein>
    <recommendedName>
        <fullName evidence="7">C2H2-type domain-containing protein</fullName>
    </recommendedName>
</protein>
<dbReference type="PROSITE" id="PS50157">
    <property type="entry name" value="ZINC_FINGER_C2H2_2"/>
    <property type="match status" value="2"/>
</dbReference>
<dbReference type="Pfam" id="PF00096">
    <property type="entry name" value="zf-C2H2"/>
    <property type="match status" value="2"/>
</dbReference>
<dbReference type="GO" id="GO:0000981">
    <property type="term" value="F:DNA-binding transcription factor activity, RNA polymerase II-specific"/>
    <property type="evidence" value="ECO:0007669"/>
    <property type="project" value="InterPro"/>
</dbReference>
<dbReference type="InterPro" id="IPR001138">
    <property type="entry name" value="Zn2Cys6_DnaBD"/>
</dbReference>
<organism evidence="8 9">
    <name type="scientific">Fusarium kuroshium</name>
    <dbReference type="NCBI Taxonomy" id="2010991"/>
    <lineage>
        <taxon>Eukaryota</taxon>
        <taxon>Fungi</taxon>
        <taxon>Dikarya</taxon>
        <taxon>Ascomycota</taxon>
        <taxon>Pezizomycotina</taxon>
        <taxon>Sordariomycetes</taxon>
        <taxon>Hypocreomycetidae</taxon>
        <taxon>Hypocreales</taxon>
        <taxon>Nectriaceae</taxon>
        <taxon>Fusarium</taxon>
        <taxon>Fusarium solani species complex</taxon>
    </lineage>
</organism>
<dbReference type="Gene3D" id="3.30.160.60">
    <property type="entry name" value="Classic Zinc Finger"/>
    <property type="match status" value="2"/>
</dbReference>
<keyword evidence="9" id="KW-1185">Reference proteome</keyword>
<evidence type="ECO:0000256" key="3">
    <source>
        <dbReference type="ARBA" id="ARBA00023015"/>
    </source>
</evidence>
<dbReference type="InterPro" id="IPR036864">
    <property type="entry name" value="Zn2-C6_fun-type_DNA-bd_sf"/>
</dbReference>
<keyword evidence="6" id="KW-0863">Zinc-finger</keyword>
<dbReference type="Proteomes" id="UP000277212">
    <property type="component" value="Unassembled WGS sequence"/>
</dbReference>
<evidence type="ECO:0000256" key="4">
    <source>
        <dbReference type="ARBA" id="ARBA00023163"/>
    </source>
</evidence>
<dbReference type="SUPFAM" id="SSF57667">
    <property type="entry name" value="beta-beta-alpha zinc fingers"/>
    <property type="match status" value="1"/>
</dbReference>
<evidence type="ECO:0000256" key="6">
    <source>
        <dbReference type="PROSITE-ProRule" id="PRU00042"/>
    </source>
</evidence>
<dbReference type="STRING" id="2010991.A0A3M2SJ62"/>
<evidence type="ECO:0000259" key="7">
    <source>
        <dbReference type="PROSITE" id="PS50157"/>
    </source>
</evidence>